<reference evidence="1 2" key="1">
    <citation type="journal article" date="2011" name="BMC Genomics">
        <title>Insight into cross-talk between intra-amoebal pathogens.</title>
        <authorList>
            <person name="Gimenez G."/>
            <person name="Bertelli C."/>
            <person name="Moliner C."/>
            <person name="Robert C."/>
            <person name="Raoult D."/>
            <person name="Fournier P.E."/>
            <person name="Greub G."/>
        </authorList>
    </citation>
    <scope>NUCLEOTIDE SEQUENCE [LARGE SCALE GENOMIC DNA]</scope>
    <source>
        <strain evidence="1 2">LLAP12</strain>
    </source>
</reference>
<dbReference type="AlphaFoldDB" id="G9EUJ7"/>
<proteinExistence type="predicted"/>
<organism evidence="1 2">
    <name type="scientific">Legionella drancourtii LLAP12</name>
    <dbReference type="NCBI Taxonomy" id="658187"/>
    <lineage>
        <taxon>Bacteria</taxon>
        <taxon>Pseudomonadati</taxon>
        <taxon>Pseudomonadota</taxon>
        <taxon>Gammaproteobacteria</taxon>
        <taxon>Legionellales</taxon>
        <taxon>Legionellaceae</taxon>
        <taxon>Legionella</taxon>
    </lineage>
</organism>
<keyword evidence="2" id="KW-1185">Reference proteome</keyword>
<sequence>MSLEVSNEGQNPSLYCRWQGRYIKMALEKNLNLVPFEFAPLIIVNQ</sequence>
<dbReference type="InParanoid" id="G9EUJ7"/>
<dbReference type="Proteomes" id="UP000002770">
    <property type="component" value="Unassembled WGS sequence"/>
</dbReference>
<evidence type="ECO:0000313" key="1">
    <source>
        <dbReference type="EMBL" id="EHL28997.1"/>
    </source>
</evidence>
<accession>G9EUJ7</accession>
<dbReference type="HOGENOM" id="CLU_3185305_0_0_6"/>
<gene>
    <name evidence="1" type="ORF">LDG_8993</name>
</gene>
<dbReference type="EMBL" id="JH413850">
    <property type="protein sequence ID" value="EHL28997.1"/>
    <property type="molecule type" value="Genomic_DNA"/>
</dbReference>
<evidence type="ECO:0000313" key="2">
    <source>
        <dbReference type="Proteomes" id="UP000002770"/>
    </source>
</evidence>
<protein>
    <submittedName>
        <fullName evidence="1">Uncharacterized protein</fullName>
    </submittedName>
</protein>
<name>G9EUJ7_9GAMM</name>